<dbReference type="EMBL" id="LFMY01000001">
    <property type="protein sequence ID" value="OKL64555.1"/>
    <property type="molecule type" value="Genomic_DNA"/>
</dbReference>
<dbReference type="STRING" id="1441469.A0A225BCB4"/>
<dbReference type="Gene3D" id="3.20.20.80">
    <property type="entry name" value="Glycosidases"/>
    <property type="match status" value="1"/>
</dbReference>
<dbReference type="PROSITE" id="PS51910">
    <property type="entry name" value="GH18_2"/>
    <property type="match status" value="1"/>
</dbReference>
<feature type="domain" description="GH18" evidence="1">
    <location>
        <begin position="12"/>
        <end position="291"/>
    </location>
</feature>
<dbReference type="RefSeq" id="XP_020124676.1">
    <property type="nucleotide sequence ID" value="XM_020260145.1"/>
</dbReference>
<dbReference type="OrthoDB" id="2100241at2759"/>
<evidence type="ECO:0000259" key="1">
    <source>
        <dbReference type="PROSITE" id="PS51910"/>
    </source>
</evidence>
<dbReference type="PANTHER" id="PTHR43606:SF2">
    <property type="entry name" value="ALKALINE PHOSPHATASE FAMILY PROTEIN (AFU_ORTHOLOGUE AFUA_5G03860)"/>
    <property type="match status" value="1"/>
</dbReference>
<dbReference type="InterPro" id="IPR029052">
    <property type="entry name" value="Metallo-depent_PP-like"/>
</dbReference>
<proteinExistence type="predicted"/>
<dbReference type="Proteomes" id="UP000214365">
    <property type="component" value="Unassembled WGS sequence"/>
</dbReference>
<dbReference type="InterPro" id="IPR052900">
    <property type="entry name" value="Phospholipid_Metab_Enz"/>
</dbReference>
<reference evidence="2 3" key="1">
    <citation type="submission" date="2015-06" db="EMBL/GenBank/DDBJ databases">
        <title>Talaromyces atroroseus IBT 11181 draft genome.</title>
        <authorList>
            <person name="Rasmussen K.B."/>
            <person name="Rasmussen S."/>
            <person name="Petersen B."/>
            <person name="Sicheritz-Ponten T."/>
            <person name="Mortensen U.H."/>
            <person name="Thrane U."/>
        </authorList>
    </citation>
    <scope>NUCLEOTIDE SEQUENCE [LARGE SCALE GENOMIC DNA]</scope>
    <source>
        <strain evidence="2 3">IBT 11181</strain>
    </source>
</reference>
<dbReference type="InterPro" id="IPR038607">
    <property type="entry name" value="PhoD-like_sf"/>
</dbReference>
<dbReference type="InterPro" id="IPR001223">
    <property type="entry name" value="Glyco_hydro18_cat"/>
</dbReference>
<name>A0A225BCB4_TALAT</name>
<organism evidence="2 3">
    <name type="scientific">Talaromyces atroroseus</name>
    <dbReference type="NCBI Taxonomy" id="1441469"/>
    <lineage>
        <taxon>Eukaryota</taxon>
        <taxon>Fungi</taxon>
        <taxon>Dikarya</taxon>
        <taxon>Ascomycota</taxon>
        <taxon>Pezizomycotina</taxon>
        <taxon>Eurotiomycetes</taxon>
        <taxon>Eurotiomycetidae</taxon>
        <taxon>Eurotiales</taxon>
        <taxon>Trichocomaceae</taxon>
        <taxon>Talaromyces</taxon>
        <taxon>Talaromyces sect. Trachyspermi</taxon>
    </lineage>
</organism>
<dbReference type="SUPFAM" id="SSF51445">
    <property type="entry name" value="(Trans)glycosidases"/>
    <property type="match status" value="1"/>
</dbReference>
<gene>
    <name evidence="2" type="ORF">UA08_00349</name>
</gene>
<comment type="caution">
    <text evidence="2">The sequence shown here is derived from an EMBL/GenBank/DDBJ whole genome shotgun (WGS) entry which is preliminary data.</text>
</comment>
<dbReference type="InterPro" id="IPR017853">
    <property type="entry name" value="GH"/>
</dbReference>
<dbReference type="InterPro" id="IPR018946">
    <property type="entry name" value="PhoD-like_MPP"/>
</dbReference>
<dbReference type="GO" id="GO:0005975">
    <property type="term" value="P:carbohydrate metabolic process"/>
    <property type="evidence" value="ECO:0007669"/>
    <property type="project" value="InterPro"/>
</dbReference>
<keyword evidence="3" id="KW-1185">Reference proteome</keyword>
<dbReference type="Gene3D" id="2.60.40.380">
    <property type="entry name" value="Purple acid phosphatase-like, N-terminal"/>
    <property type="match status" value="1"/>
</dbReference>
<dbReference type="SUPFAM" id="SSF56300">
    <property type="entry name" value="Metallo-dependent phosphatases"/>
    <property type="match status" value="1"/>
</dbReference>
<dbReference type="PANTHER" id="PTHR43606">
    <property type="entry name" value="PHOSPHATASE, PUTATIVE (AFU_ORTHOLOGUE AFUA_6G08710)-RELATED"/>
    <property type="match status" value="1"/>
</dbReference>
<dbReference type="GeneID" id="31000104"/>
<protein>
    <recommendedName>
        <fullName evidence="1">GH18 domain-containing protein</fullName>
    </recommendedName>
</protein>
<dbReference type="AlphaFoldDB" id="A0A225BCB4"/>
<dbReference type="Pfam" id="PF09423">
    <property type="entry name" value="PhoD"/>
    <property type="match status" value="1"/>
</dbReference>
<dbReference type="CDD" id="cd07389">
    <property type="entry name" value="MPP_PhoD"/>
    <property type="match status" value="1"/>
</dbReference>
<dbReference type="Pfam" id="PF00704">
    <property type="entry name" value="Glyco_hydro_18"/>
    <property type="match status" value="1"/>
</dbReference>
<evidence type="ECO:0000313" key="3">
    <source>
        <dbReference type="Proteomes" id="UP000214365"/>
    </source>
</evidence>
<sequence length="966" mass="107328">MPPLPRAGAPSQRRIVLYHQTLVPREHGYVPMLPLIENYTGATHVILAAFHINGQPGDITLNNDPPDNPIYNPLWAEVPLIQRTGVKVMGMLGGAARGSFQRLDGLQEEFEAYYAPLLAIIRRYGLDGLDLDVEEAMSLQGIIRLIDRLKADLGDGFIITLAPVAAALVGLGNLSGFNYRELEQSRGPKINWYNAQFYNGWGRAEDPRIYAAIIASGWPASKVVMGVLTNPGNGGQGWVSSEELGPVLGFLTVQFPDFGGVMGWEYFNALPGGLEKPWQWAAEMSLSMGMERVLTTAQMVAGMGSLRDGLIGLLNNPLNHILTLYTPSVKVPGHLFPPIILTCSGIYLSSTLLFFAPADATPAEDKPTTTDELNAEKAETSWLSAGKALLTGVPSKKQVLATALNVLVNVALTGSTLDFLQRGRVLYPTEDLAFSRIGYVSPTTANLLVREPDVANFPVTIKYQEAAQSNLGEWIEEGKIYKLTNETDYTVPVTLKNLKPATQYHYALSNNQTGTFITAPRSGTQAANRLSFLTSSCIKPNFPYNPFSHPLRIAGIEQISHAIKKLPSLSRPSFMLFLGDFIYIDVPLRHGSSLEEYRSEYRRVYSSPSWHEPADERPIDLPWIHTLDDHEIENDWDQGNMTHPYPEAVDPYSLYHVSVNPPIPPMPHAAPENTTYFSFIQGPASIFMLDTRTYRTTANLPNSTILGHAQLSSLLTFIARPEPAEVKWKIVASSVPFTKNWHVGTQDTWGGFLNERRTVFEAMWRAERELGVRIVLLSGDRHEFGATRFPDPEYQLSSNELVADTPDKYGIHEFSVGPLNMFYLPIRSYYQTDSEDIMVKYVPNGNVKFGQIDIDLYDGTGGASDVIEGGSGSDSDGKDSHSVLTYSLHTDDKVVWKYQLSIPLHSTEVGTRLPPGKVLYDQARLQGWGLQEGIGYVEEKAKALWDDVKERLAPFLYWERKEMRVD</sequence>
<evidence type="ECO:0000313" key="2">
    <source>
        <dbReference type="EMBL" id="OKL64555.1"/>
    </source>
</evidence>
<accession>A0A225BCB4</accession>
<dbReference type="Gene3D" id="3.60.21.70">
    <property type="entry name" value="PhoD-like phosphatase"/>
    <property type="match status" value="1"/>
</dbReference>